<keyword evidence="1" id="KW-0378">Hydrolase</keyword>
<dbReference type="SMART" id="SM00855">
    <property type="entry name" value="PGAM"/>
    <property type="match status" value="1"/>
</dbReference>
<dbReference type="GO" id="GO:0005737">
    <property type="term" value="C:cytoplasm"/>
    <property type="evidence" value="ECO:0007669"/>
    <property type="project" value="TreeGrafter"/>
</dbReference>
<dbReference type="AlphaFoldDB" id="A0A518GVC3"/>
<dbReference type="KEGG" id="tpla:ElP_03710"/>
<dbReference type="SUPFAM" id="SSF53254">
    <property type="entry name" value="Phosphoglycerate mutase-like"/>
    <property type="match status" value="1"/>
</dbReference>
<dbReference type="CDD" id="cd07067">
    <property type="entry name" value="HP_PGM_like"/>
    <property type="match status" value="1"/>
</dbReference>
<accession>A0A518GVC3</accession>
<sequence length="213" mass="22674">MALGPALPPTTRVLLLRHAQTAAPDRFHGAESDIGLGPEGQLQALQAAGGIRGLGPVAVYCSGMRRARETAGPIASACGLEPIVIPELHERRMGPLSGASIAETRERVDLHIRRWGEGDLDASHEGGESYRELRDRVVPPFVALAGRHPGGTAVAVLHGVVIRVLITALVDGFSPADYHRIAIRYVAVNDLRVRDGRWTVAALDRDAGTLLDG</sequence>
<gene>
    <name evidence="1" type="primary">pspA_1</name>
    <name evidence="1" type="ORF">ElP_03710</name>
</gene>
<dbReference type="PANTHER" id="PTHR48100:SF1">
    <property type="entry name" value="HISTIDINE PHOSPHATASE FAMILY PROTEIN-RELATED"/>
    <property type="match status" value="1"/>
</dbReference>
<dbReference type="InterPro" id="IPR029033">
    <property type="entry name" value="His_PPase_superfam"/>
</dbReference>
<evidence type="ECO:0000313" key="2">
    <source>
        <dbReference type="Proteomes" id="UP000317835"/>
    </source>
</evidence>
<dbReference type="Pfam" id="PF00300">
    <property type="entry name" value="His_Phos_1"/>
    <property type="match status" value="1"/>
</dbReference>
<dbReference type="EC" id="3.1.3.3" evidence="1"/>
<dbReference type="RefSeq" id="WP_197446645.1">
    <property type="nucleotide sequence ID" value="NZ_CP036426.1"/>
</dbReference>
<protein>
    <submittedName>
        <fullName evidence="1">Phosphoserine phosphatase 1</fullName>
        <ecNumber evidence="1">3.1.3.3</ecNumber>
    </submittedName>
</protein>
<dbReference type="InterPro" id="IPR013078">
    <property type="entry name" value="His_Pase_superF_clade-1"/>
</dbReference>
<dbReference type="EMBL" id="CP036426">
    <property type="protein sequence ID" value="QDV32537.1"/>
    <property type="molecule type" value="Genomic_DNA"/>
</dbReference>
<evidence type="ECO:0000313" key="1">
    <source>
        <dbReference type="EMBL" id="QDV32537.1"/>
    </source>
</evidence>
<dbReference type="GO" id="GO:0016791">
    <property type="term" value="F:phosphatase activity"/>
    <property type="evidence" value="ECO:0007669"/>
    <property type="project" value="TreeGrafter"/>
</dbReference>
<reference evidence="1 2" key="1">
    <citation type="submission" date="2019-02" db="EMBL/GenBank/DDBJ databases">
        <title>Deep-cultivation of Planctomycetes and their phenomic and genomic characterization uncovers novel biology.</title>
        <authorList>
            <person name="Wiegand S."/>
            <person name="Jogler M."/>
            <person name="Boedeker C."/>
            <person name="Pinto D."/>
            <person name="Vollmers J."/>
            <person name="Rivas-Marin E."/>
            <person name="Kohn T."/>
            <person name="Peeters S.H."/>
            <person name="Heuer A."/>
            <person name="Rast P."/>
            <person name="Oberbeckmann S."/>
            <person name="Bunk B."/>
            <person name="Jeske O."/>
            <person name="Meyerdierks A."/>
            <person name="Storesund J.E."/>
            <person name="Kallscheuer N."/>
            <person name="Luecker S."/>
            <person name="Lage O.M."/>
            <person name="Pohl T."/>
            <person name="Merkel B.J."/>
            <person name="Hornburger P."/>
            <person name="Mueller R.-W."/>
            <person name="Bruemmer F."/>
            <person name="Labrenz M."/>
            <person name="Spormann A.M."/>
            <person name="Op den Camp H."/>
            <person name="Overmann J."/>
            <person name="Amann R."/>
            <person name="Jetten M.S.M."/>
            <person name="Mascher T."/>
            <person name="Medema M.H."/>
            <person name="Devos D.P."/>
            <person name="Kaster A.-K."/>
            <person name="Ovreas L."/>
            <person name="Rohde M."/>
            <person name="Galperin M.Y."/>
            <person name="Jogler C."/>
        </authorList>
    </citation>
    <scope>NUCLEOTIDE SEQUENCE [LARGE SCALE GENOMIC DNA]</scope>
    <source>
        <strain evidence="1 2">ElP</strain>
    </source>
</reference>
<organism evidence="1 2">
    <name type="scientific">Tautonia plasticadhaerens</name>
    <dbReference type="NCBI Taxonomy" id="2527974"/>
    <lineage>
        <taxon>Bacteria</taxon>
        <taxon>Pseudomonadati</taxon>
        <taxon>Planctomycetota</taxon>
        <taxon>Planctomycetia</taxon>
        <taxon>Isosphaerales</taxon>
        <taxon>Isosphaeraceae</taxon>
        <taxon>Tautonia</taxon>
    </lineage>
</organism>
<proteinExistence type="predicted"/>
<dbReference type="PANTHER" id="PTHR48100">
    <property type="entry name" value="BROAD-SPECIFICITY PHOSPHATASE YOR283W-RELATED"/>
    <property type="match status" value="1"/>
</dbReference>
<dbReference type="Proteomes" id="UP000317835">
    <property type="component" value="Chromosome"/>
</dbReference>
<keyword evidence="2" id="KW-1185">Reference proteome</keyword>
<dbReference type="InterPro" id="IPR050275">
    <property type="entry name" value="PGM_Phosphatase"/>
</dbReference>
<dbReference type="Gene3D" id="3.40.50.1240">
    <property type="entry name" value="Phosphoglycerate mutase-like"/>
    <property type="match status" value="1"/>
</dbReference>
<name>A0A518GVC3_9BACT</name>